<evidence type="ECO:0000256" key="4">
    <source>
        <dbReference type="ARBA" id="ARBA00022723"/>
    </source>
</evidence>
<dbReference type="PANTHER" id="PTHR46173">
    <property type="entry name" value="CCA TRNA NUCLEOTIDYLTRANSFERASE 1, MITOCHONDRIAL"/>
    <property type="match status" value="1"/>
</dbReference>
<evidence type="ECO:0000256" key="1">
    <source>
        <dbReference type="ARBA" id="ARBA00001946"/>
    </source>
</evidence>
<feature type="domain" description="tRNA nucleotidyltransferase/poly(A) polymerase RNA and SrmB- binding" evidence="7">
    <location>
        <begin position="104"/>
        <end position="154"/>
    </location>
</feature>
<keyword evidence="6" id="KW-0812">Transmembrane</keyword>
<keyword evidence="6" id="KW-1133">Transmembrane helix</keyword>
<reference evidence="8" key="2">
    <citation type="submission" date="2025-09" db="UniProtKB">
        <authorList>
            <consortium name="Ensembl"/>
        </authorList>
    </citation>
    <scope>IDENTIFICATION</scope>
</reference>
<dbReference type="SUPFAM" id="SSF81891">
    <property type="entry name" value="Poly A polymerase C-terminal region-like"/>
    <property type="match status" value="1"/>
</dbReference>
<dbReference type="GO" id="GO:1990180">
    <property type="term" value="P:mitochondrial tRNA 3'-end processing"/>
    <property type="evidence" value="ECO:0007669"/>
    <property type="project" value="TreeGrafter"/>
</dbReference>
<dbReference type="Gene3D" id="1.10.3090.10">
    <property type="entry name" value="cca-adding enzyme, domain 2"/>
    <property type="match status" value="1"/>
</dbReference>
<dbReference type="Ensembl" id="ENSSGRT00000080388.1">
    <property type="protein sequence ID" value="ENSSGRP00000075511.1"/>
    <property type="gene ID" value="ENSSGRG00000038291.1"/>
</dbReference>
<dbReference type="Proteomes" id="UP000472262">
    <property type="component" value="Unassembled WGS sequence"/>
</dbReference>
<comment type="cofactor">
    <cofactor evidence="1">
        <name>Mg(2+)</name>
        <dbReference type="ChEBI" id="CHEBI:18420"/>
    </cofactor>
</comment>
<feature type="transmembrane region" description="Helical" evidence="6">
    <location>
        <begin position="77"/>
        <end position="94"/>
    </location>
</feature>
<dbReference type="InParanoid" id="A0A672QHX5"/>
<keyword evidence="9" id="KW-1185">Reference proteome</keyword>
<protein>
    <recommendedName>
        <fullName evidence="7">tRNA nucleotidyltransferase/poly(A) polymerase RNA and SrmB- binding domain-containing protein</fullName>
    </recommendedName>
</protein>
<dbReference type="AlphaFoldDB" id="A0A672QHX5"/>
<sequence length="316" mass="37114">MWAKLFLRPSFINRVHHLTWSPRSLVTIHIYKHTHTHTPNYIRVNKLSFKFYNIIFTKTFFFSVNIMKYSHCIAYKWPMWFILIFFCLIALFYGRVATEPGQHEPETLEAIRENARGLAGISGERIWVELKKMLVGDHADHLLDLVYELGLAQYTGLPADGNVEEMKQIWQKAHDCSPKPMTILTALFRSQDDVEKLDLRLKLSREEKNLSLFLVKYRRDLVKEQDEHDSMKPYTDFIIDSREPDSQSKVLELLKYQGEKKLLDELSRWSIPRFPVSGHDLRKLGFTSGKEIGTILQELRDIKHTSVKSAYCMHVQ</sequence>
<keyword evidence="5" id="KW-0460">Magnesium</keyword>
<evidence type="ECO:0000256" key="5">
    <source>
        <dbReference type="ARBA" id="ARBA00022842"/>
    </source>
</evidence>
<evidence type="ECO:0000256" key="3">
    <source>
        <dbReference type="ARBA" id="ARBA00022695"/>
    </source>
</evidence>
<reference evidence="8" key="1">
    <citation type="submission" date="2025-08" db="UniProtKB">
        <authorList>
            <consortium name="Ensembl"/>
        </authorList>
    </citation>
    <scope>IDENTIFICATION</scope>
</reference>
<keyword evidence="3" id="KW-0548">Nucleotidyltransferase</keyword>
<evidence type="ECO:0000256" key="6">
    <source>
        <dbReference type="SAM" id="Phobius"/>
    </source>
</evidence>
<accession>A0A672QHX5</accession>
<dbReference type="GO" id="GO:0005739">
    <property type="term" value="C:mitochondrion"/>
    <property type="evidence" value="ECO:0007669"/>
    <property type="project" value="TreeGrafter"/>
</dbReference>
<evidence type="ECO:0000259" key="7">
    <source>
        <dbReference type="Pfam" id="PF12627"/>
    </source>
</evidence>
<keyword evidence="6" id="KW-0472">Membrane</keyword>
<dbReference type="InterPro" id="IPR032828">
    <property type="entry name" value="PolyA_RNA-bd"/>
</dbReference>
<proteinExistence type="predicted"/>
<dbReference type="GO" id="GO:0001680">
    <property type="term" value="P:tRNA 3'-terminal CCA addition"/>
    <property type="evidence" value="ECO:0007669"/>
    <property type="project" value="TreeGrafter"/>
</dbReference>
<keyword evidence="2" id="KW-0819">tRNA processing</keyword>
<keyword evidence="3" id="KW-0808">Transferase</keyword>
<name>A0A672QHX5_SINGR</name>
<dbReference type="GO" id="GO:0016779">
    <property type="term" value="F:nucleotidyltransferase activity"/>
    <property type="evidence" value="ECO:0007669"/>
    <property type="project" value="UniProtKB-KW"/>
</dbReference>
<evidence type="ECO:0000313" key="9">
    <source>
        <dbReference type="Proteomes" id="UP000472262"/>
    </source>
</evidence>
<dbReference type="Pfam" id="PF12627">
    <property type="entry name" value="PolyA_pol_RNAbd"/>
    <property type="match status" value="1"/>
</dbReference>
<dbReference type="GO" id="GO:0046872">
    <property type="term" value="F:metal ion binding"/>
    <property type="evidence" value="ECO:0007669"/>
    <property type="project" value="UniProtKB-KW"/>
</dbReference>
<keyword evidence="4" id="KW-0479">Metal-binding</keyword>
<evidence type="ECO:0000256" key="2">
    <source>
        <dbReference type="ARBA" id="ARBA00022694"/>
    </source>
</evidence>
<dbReference type="PANTHER" id="PTHR46173:SF1">
    <property type="entry name" value="CCA TRNA NUCLEOTIDYLTRANSFERASE 1, MITOCHONDRIAL"/>
    <property type="match status" value="1"/>
</dbReference>
<dbReference type="InterPro" id="IPR050264">
    <property type="entry name" value="Bact_CCA-adding_enz_type3_sf"/>
</dbReference>
<dbReference type="GO" id="GO:0000049">
    <property type="term" value="F:tRNA binding"/>
    <property type="evidence" value="ECO:0007669"/>
    <property type="project" value="TreeGrafter"/>
</dbReference>
<evidence type="ECO:0000313" key="8">
    <source>
        <dbReference type="Ensembl" id="ENSSGRP00000075511.1"/>
    </source>
</evidence>
<organism evidence="8 9">
    <name type="scientific">Sinocyclocheilus grahami</name>
    <name type="common">Dianchi golden-line fish</name>
    <name type="synonym">Barbus grahami</name>
    <dbReference type="NCBI Taxonomy" id="75366"/>
    <lineage>
        <taxon>Eukaryota</taxon>
        <taxon>Metazoa</taxon>
        <taxon>Chordata</taxon>
        <taxon>Craniata</taxon>
        <taxon>Vertebrata</taxon>
        <taxon>Euteleostomi</taxon>
        <taxon>Actinopterygii</taxon>
        <taxon>Neopterygii</taxon>
        <taxon>Teleostei</taxon>
        <taxon>Ostariophysi</taxon>
        <taxon>Cypriniformes</taxon>
        <taxon>Cyprinidae</taxon>
        <taxon>Cyprininae</taxon>
        <taxon>Sinocyclocheilus</taxon>
    </lineage>
</organism>